<dbReference type="PANTHER" id="PTHR43606">
    <property type="entry name" value="PHOSPHATASE, PUTATIVE (AFU_ORTHOLOGUE AFUA_6G08710)-RELATED"/>
    <property type="match status" value="1"/>
</dbReference>
<dbReference type="CDD" id="cd07389">
    <property type="entry name" value="MPP_PhoD"/>
    <property type="match status" value="1"/>
</dbReference>
<evidence type="ECO:0000259" key="3">
    <source>
        <dbReference type="Pfam" id="PF16655"/>
    </source>
</evidence>
<dbReference type="Proteomes" id="UP000289708">
    <property type="component" value="Unassembled WGS sequence"/>
</dbReference>
<feature type="domain" description="Phospholipase D N-terminal" evidence="3">
    <location>
        <begin position="75"/>
        <end position="170"/>
    </location>
</feature>
<dbReference type="Pfam" id="PF09423">
    <property type="entry name" value="PhoD"/>
    <property type="match status" value="1"/>
</dbReference>
<dbReference type="GO" id="GO:0003993">
    <property type="term" value="F:acid phosphatase activity"/>
    <property type="evidence" value="ECO:0007669"/>
    <property type="project" value="InterPro"/>
</dbReference>
<feature type="domain" description="PhoD-like phosphatase metallophosphatase" evidence="2">
    <location>
        <begin position="183"/>
        <end position="520"/>
    </location>
</feature>
<dbReference type="InterPro" id="IPR052900">
    <property type="entry name" value="Phospholipid_Metab_Enz"/>
</dbReference>
<evidence type="ECO:0000313" key="4">
    <source>
        <dbReference type="EMBL" id="RXF75012.1"/>
    </source>
</evidence>
<dbReference type="InterPro" id="IPR008963">
    <property type="entry name" value="Purple_acid_Pase-like_N"/>
</dbReference>
<dbReference type="Gene3D" id="2.60.40.380">
    <property type="entry name" value="Purple acid phosphatase-like, N-terminal"/>
    <property type="match status" value="1"/>
</dbReference>
<dbReference type="Pfam" id="PF16655">
    <property type="entry name" value="PhoD_N"/>
    <property type="match status" value="1"/>
</dbReference>
<dbReference type="AlphaFoldDB" id="A0A4V1KJQ5"/>
<dbReference type="InterPro" id="IPR038607">
    <property type="entry name" value="PhoD-like_sf"/>
</dbReference>
<dbReference type="InterPro" id="IPR029052">
    <property type="entry name" value="Metallo-depent_PP-like"/>
</dbReference>
<protein>
    <submittedName>
        <fullName evidence="4">Alkaline phosphatase</fullName>
    </submittedName>
</protein>
<keyword evidence="1" id="KW-0732">Signal</keyword>
<dbReference type="PANTHER" id="PTHR43606:SF2">
    <property type="entry name" value="ALKALINE PHOSPHATASE FAMILY PROTEIN (AFU_ORTHOLOGUE AFUA_5G03860)"/>
    <property type="match status" value="1"/>
</dbReference>
<gene>
    <name evidence="4" type="ORF">EK403_02875</name>
</gene>
<dbReference type="GO" id="GO:0046872">
    <property type="term" value="F:metal ion binding"/>
    <property type="evidence" value="ECO:0007669"/>
    <property type="project" value="InterPro"/>
</dbReference>
<sequence>MAVIAARYRLPSGRAVGGASPGGLDVAISDRLRDAMDRRRFINTAWTTATAATAMALIPGDDLFAKAIGADPFTLGVASGDPTPTGAVLWTRLAPDPLFGGGMKDQTVRVGWRVARDEAMRDVVASGKAMATPALAHSVHVEVEGLTPGRDYFYQFDYRQDESPVGHFRTAPSAAERLKKLEFAVLTCQAWQDGFYTVLRDVAAQDLDVVFHLGDYLYEYDPRTNKRGVVLPDRFAGETASLTRYRDQHALYKTDPDLQLAHKNHAFVVIWDDHEVQNDYSGKFPEYDNMPLDVFLARRANAYQAYYEHMPLRLPPKGANNRLKIYRSLQFGDLAEFVMLDTRQYRSDNPCGDGESLRCDAAYDYRVQMLGTAQEQWLSRQLFAKRARWTFVTQGLLMAELDHDIGPGKRFWNDAWDGFPSARDRVFRDIQASGARNPVVLTGDWHSTFVNDLKLRFKDQNAPVLATEFVTPAITSGGDGTPYGPYYGPMIPTNPHIKYYEGDKRGYFRMTLTPAMLHARLRFASKVEAPDGTVSLAERFVVLDGQPGAVRDGA</sequence>
<comment type="caution">
    <text evidence="4">The sequence shown here is derived from an EMBL/GenBank/DDBJ whole genome shotgun (WGS) entry which is preliminary data.</text>
</comment>
<dbReference type="OrthoDB" id="327733at2"/>
<dbReference type="InterPro" id="IPR032093">
    <property type="entry name" value="PhoD_N"/>
</dbReference>
<dbReference type="InterPro" id="IPR018946">
    <property type="entry name" value="PhoD-like_MPP"/>
</dbReference>
<dbReference type="EMBL" id="RYFI01000002">
    <property type="protein sequence ID" value="RXF75012.1"/>
    <property type="molecule type" value="Genomic_DNA"/>
</dbReference>
<evidence type="ECO:0000313" key="5">
    <source>
        <dbReference type="Proteomes" id="UP000289708"/>
    </source>
</evidence>
<accession>A0A4V1KJQ5</accession>
<dbReference type="SUPFAM" id="SSF49363">
    <property type="entry name" value="Purple acid phosphatase, N-terminal domain"/>
    <property type="match status" value="1"/>
</dbReference>
<dbReference type="Gene3D" id="3.60.21.70">
    <property type="entry name" value="PhoD-like phosphatase"/>
    <property type="match status" value="1"/>
</dbReference>
<keyword evidence="5" id="KW-1185">Reference proteome</keyword>
<proteinExistence type="predicted"/>
<evidence type="ECO:0000259" key="2">
    <source>
        <dbReference type="Pfam" id="PF09423"/>
    </source>
</evidence>
<reference evidence="4 5" key="1">
    <citation type="submission" date="2018-12" db="EMBL/GenBank/DDBJ databases">
        <title>bacterium Hansschlegelia zhihuaiae S113.</title>
        <authorList>
            <person name="He J."/>
        </authorList>
    </citation>
    <scope>NUCLEOTIDE SEQUENCE [LARGE SCALE GENOMIC DNA]</scope>
    <source>
        <strain evidence="4 5">S 113</strain>
    </source>
</reference>
<evidence type="ECO:0000256" key="1">
    <source>
        <dbReference type="ARBA" id="ARBA00022729"/>
    </source>
</evidence>
<dbReference type="SUPFAM" id="SSF56300">
    <property type="entry name" value="Metallo-dependent phosphatases"/>
    <property type="match status" value="1"/>
</dbReference>
<organism evidence="4 5">
    <name type="scientific">Hansschlegelia zhihuaiae</name>
    <dbReference type="NCBI Taxonomy" id="405005"/>
    <lineage>
        <taxon>Bacteria</taxon>
        <taxon>Pseudomonadati</taxon>
        <taxon>Pseudomonadota</taxon>
        <taxon>Alphaproteobacteria</taxon>
        <taxon>Hyphomicrobiales</taxon>
        <taxon>Methylopilaceae</taxon>
        <taxon>Hansschlegelia</taxon>
    </lineage>
</organism>
<name>A0A4V1KJQ5_9HYPH</name>